<dbReference type="InterPro" id="IPR019262">
    <property type="entry name" value="DUF2272"/>
</dbReference>
<dbReference type="Proteomes" id="UP000308707">
    <property type="component" value="Unassembled WGS sequence"/>
</dbReference>
<name>A0A4U5JSI1_9GAMM</name>
<feature type="domain" description="DUF2272" evidence="2">
    <location>
        <begin position="97"/>
        <end position="313"/>
    </location>
</feature>
<reference evidence="3 4" key="1">
    <citation type="submission" date="2019-04" db="EMBL/GenBank/DDBJ databases">
        <title>Reference strain of H23.</title>
        <authorList>
            <person name="Luo X."/>
        </authorList>
    </citation>
    <scope>NUCLEOTIDE SEQUENCE [LARGE SCALE GENOMIC DNA]</scope>
    <source>
        <strain evidence="3 4">H23</strain>
    </source>
</reference>
<evidence type="ECO:0000313" key="4">
    <source>
        <dbReference type="Proteomes" id="UP000308707"/>
    </source>
</evidence>
<dbReference type="OrthoDB" id="8836344at2"/>
<dbReference type="PROSITE" id="PS51257">
    <property type="entry name" value="PROKAR_LIPOPROTEIN"/>
    <property type="match status" value="1"/>
</dbReference>
<dbReference type="RefSeq" id="WP_137267429.1">
    <property type="nucleotide sequence ID" value="NZ_SZUA01000002.1"/>
</dbReference>
<gene>
    <name evidence="3" type="ORF">FCE95_12990</name>
</gene>
<accession>A0A4U5JSI1</accession>
<protein>
    <submittedName>
        <fullName evidence="3">DUF2272 domain-containing protein</fullName>
    </submittedName>
</protein>
<evidence type="ECO:0000313" key="3">
    <source>
        <dbReference type="EMBL" id="TKR30997.1"/>
    </source>
</evidence>
<comment type="caution">
    <text evidence="3">The sequence shown here is derived from an EMBL/GenBank/DDBJ whole genome shotgun (WGS) entry which is preliminary data.</text>
</comment>
<dbReference type="InterPro" id="IPR014545">
    <property type="entry name" value="UCP028415"/>
</dbReference>
<dbReference type="AlphaFoldDB" id="A0A4U5JSI1"/>
<feature type="region of interest" description="Disordered" evidence="1">
    <location>
        <begin position="321"/>
        <end position="373"/>
    </location>
</feature>
<dbReference type="Pfam" id="PF10030">
    <property type="entry name" value="DUF2272"/>
    <property type="match status" value="1"/>
</dbReference>
<keyword evidence="4" id="KW-1185">Reference proteome</keyword>
<proteinExistence type="predicted"/>
<evidence type="ECO:0000259" key="2">
    <source>
        <dbReference type="Pfam" id="PF10030"/>
    </source>
</evidence>
<evidence type="ECO:0000256" key="1">
    <source>
        <dbReference type="SAM" id="MobiDB-lite"/>
    </source>
</evidence>
<organism evidence="3 4">
    <name type="scientific">Luteimonas gilva</name>
    <dbReference type="NCBI Taxonomy" id="2572684"/>
    <lineage>
        <taxon>Bacteria</taxon>
        <taxon>Pseudomonadati</taxon>
        <taxon>Pseudomonadota</taxon>
        <taxon>Gammaproteobacteria</taxon>
        <taxon>Lysobacterales</taxon>
        <taxon>Lysobacteraceae</taxon>
        <taxon>Luteimonas</taxon>
    </lineage>
</organism>
<feature type="compositionally biased region" description="Pro residues" evidence="1">
    <location>
        <begin position="329"/>
        <end position="365"/>
    </location>
</feature>
<feature type="compositionally biased region" description="Pro residues" evidence="1">
    <location>
        <begin position="26"/>
        <end position="48"/>
    </location>
</feature>
<feature type="region of interest" description="Disordered" evidence="1">
    <location>
        <begin position="26"/>
        <end position="50"/>
    </location>
</feature>
<dbReference type="PIRSF" id="PIRSF028415">
    <property type="entry name" value="UCP028415"/>
    <property type="match status" value="1"/>
</dbReference>
<sequence length="373" mass="39817">MEMKRGGLVAATFALLAAACGSNVRKPPPTPPVQAPVSKPPPRTPVPPLNLSGSTAQRIVAVALREHAMWYQPFIDANGRLASYRVSEAENSLLADGTEAWQRVLGYWRNSGTLYEMSQSNIPGAYACQFPTGFAQGKAECRAFIVDNAWSAAFVSYVMVQARVPGFRASPRHYDYIRQAFNVDSGGPYYYADPATQRADPGDLLCFVRGNGSVYGFEGLTARLNANGGSLASHCDIVVGRDRELRTIGGNVFNGVTMRKLKLDVQGRAVLPRPVSMSGYEDGDSGSYSAACSPSNEAACDFNRQNWAVLLKLKPAADYPTTATGMPAQPAPAQPAPVQPAPVQPAPVQPAPVQPAPVQPAPVQPAPTQTQPF</sequence>
<dbReference type="EMBL" id="SZUA01000002">
    <property type="protein sequence ID" value="TKR30997.1"/>
    <property type="molecule type" value="Genomic_DNA"/>
</dbReference>